<dbReference type="Proteomes" id="UP000692954">
    <property type="component" value="Unassembled WGS sequence"/>
</dbReference>
<dbReference type="OrthoDB" id="302711at2759"/>
<comment type="caution">
    <text evidence="2">The sequence shown here is derived from an EMBL/GenBank/DDBJ whole genome shotgun (WGS) entry which is preliminary data.</text>
</comment>
<dbReference type="EMBL" id="CAJJDN010000017">
    <property type="protein sequence ID" value="CAD8063010.1"/>
    <property type="molecule type" value="Genomic_DNA"/>
</dbReference>
<feature type="region of interest" description="Disordered" evidence="1">
    <location>
        <begin position="862"/>
        <end position="890"/>
    </location>
</feature>
<evidence type="ECO:0000313" key="2">
    <source>
        <dbReference type="EMBL" id="CAD8063010.1"/>
    </source>
</evidence>
<feature type="region of interest" description="Disordered" evidence="1">
    <location>
        <begin position="1425"/>
        <end position="1484"/>
    </location>
</feature>
<feature type="compositionally biased region" description="Polar residues" evidence="1">
    <location>
        <begin position="1110"/>
        <end position="1124"/>
    </location>
</feature>
<feature type="compositionally biased region" description="Polar residues" evidence="1">
    <location>
        <begin position="1390"/>
        <end position="1400"/>
    </location>
</feature>
<feature type="compositionally biased region" description="Low complexity" evidence="1">
    <location>
        <begin position="879"/>
        <end position="890"/>
    </location>
</feature>
<feature type="region of interest" description="Disordered" evidence="1">
    <location>
        <begin position="1379"/>
        <end position="1400"/>
    </location>
</feature>
<feature type="region of interest" description="Disordered" evidence="1">
    <location>
        <begin position="1110"/>
        <end position="1131"/>
    </location>
</feature>
<evidence type="ECO:0000256" key="1">
    <source>
        <dbReference type="SAM" id="MobiDB-lite"/>
    </source>
</evidence>
<organism evidence="2 3">
    <name type="scientific">Paramecium sonneborni</name>
    <dbReference type="NCBI Taxonomy" id="65129"/>
    <lineage>
        <taxon>Eukaryota</taxon>
        <taxon>Sar</taxon>
        <taxon>Alveolata</taxon>
        <taxon>Ciliophora</taxon>
        <taxon>Intramacronucleata</taxon>
        <taxon>Oligohymenophorea</taxon>
        <taxon>Peniculida</taxon>
        <taxon>Parameciidae</taxon>
        <taxon>Paramecium</taxon>
    </lineage>
</organism>
<accession>A0A8S1L4L3</accession>
<proteinExistence type="predicted"/>
<feature type="region of interest" description="Disordered" evidence="1">
    <location>
        <begin position="1169"/>
        <end position="1201"/>
    </location>
</feature>
<feature type="compositionally biased region" description="Low complexity" evidence="1">
    <location>
        <begin position="1471"/>
        <end position="1484"/>
    </location>
</feature>
<sequence>MRINQYACISLTQDYQKKGDIPDCNDQWIILNKAQCIRHKLQEYEPIVGPGKLDSQNTVNQFTNQTPNSSSIFTILNDKLLIAYKQQILQYDCISDLFSTNKYQICMPQQQLTITQGNVISLHSNQNQLIVRTDNGIILYKYNNSNFTILKTYNYQNIKQLNIENNKLFLCLADKLVEINLINYKEDILKNDNKIAAGYLNGQDYYFICEDSNQVKNLNPQKRFELEISKNIVIKAIFVINKFICVCGYETKFEPMDEDDEEPATYSAHIIWFDMSCNQPIRECGHLEVDLISDTNNKGDFGIVQISDLHIVYGSNLRIATFWTLDKICQQAKRYENSDEKLELLQHSEIRGFAIYKSNPFIGFGMNQKSFRCIERNPNICVLDKKGGLQMYEFLNFKKIIDYQINQPQPNNSMLINNNQFINQFGFANSQKLQKTWEDIKFTLIESLKKEINVIANPPFNLQLVTQNQHSQMVFGSGKINYVFRLHQNTNPSANLALEYKHYQIIGHEREIIILTPIILEQILSDQQPKPQIQKITSNPNETINSLTLFMNNILIQTNTCLYLVNEKDGQWNIKSLITQNDIKRVQVLEQYILLKISKNGIQQVLYEYKQENFQYKASYNSDAGCLFQLDGQIQLLLIIDDQLFISKDFVKQQLVQIDIKIMQSKDYFIAQLHENHIYISFANINESEFNHYILQYDSERNQAKQEEHLKDILENLNINDHLTEITELDWNIRQIKTIKAKFIVIFPNGVQEGFIFQVCGNDLRTIDNEQSEPIQLSSYCHYVKGISILNYVLPSEEKLGQKPGLCLAKQQKDFQYQMQPSILIYEFDEKSTLTIHRLLLIKLDQQDDSTPLLLTYEEKQQSNQSNLKQQKTPEKQQDNTQKQVQQQLQPPKRIIQVTNQLQELCKQSVKQLNEEQDFDLIMKPYFPIFTSQKFLDQLYVCYNQLENQRKTMKQKTRINSSVQDFYQLRKSFELPKLEFRYDQLQTTLTQLSKVEEQFSWICNFVINTLQMNPIRRNKITFGEFEFPSIHHITPKKQTSNQKAKNGRKIVFSEFYDQESQAEQQTSYIERLCQSHKSKIKYLQLNIESNNDNTDINIAQFAMQKSSFGMPSSKYQKSYQNVDNDGQEDQNDYQFGYKQQLEINQNQKKEILNKKNEIKKQSEYDLLNKNNRFNNESDQTAERKSEISSQQQFSDTNNKVLTRTKGGIINQGIDQQSSLSLRDPLQSETNSIAESQILAPFKQKVESKEVKQTLFEQCLKTDNSQFVFGSSQILNPTQEKMPQKTTKIEEPQKQEGAIFNFSSVSQALSKQDDKFNSQVENTNNQIQSQNQKDSLNQGKSQGLFNLQTNKTEVPGTSQPPKADTTSIFALANSQTLNQGQNENPVEKQQKPIQQQPSLFNSNIGNGTSIFSGFGQNVQSSSAFLGINDGLKDAPKDTSQQDQNKKKEDEPLLNQVQGTSIINNNQDKSGSQEQKQIPQTTTQTQASSFSFNFGQTNVSNQQSISNQPLAPPQQIPPASLFPLGQQEIKYDTFKQNQPSSFLQTSNNQAFQGLQQTIGLPSQFNQSGPLNLNAASFGSSNSIFDQKNSAPPPQQKITFSNLQNQNAPNSIGGLFGQTTSGGFIQTGALNYGFDTNSEKPRK</sequence>
<feature type="compositionally biased region" description="Polar residues" evidence="1">
    <location>
        <begin position="1187"/>
        <end position="1201"/>
    </location>
</feature>
<feature type="compositionally biased region" description="Polar residues" evidence="1">
    <location>
        <begin position="1453"/>
        <end position="1470"/>
    </location>
</feature>
<gene>
    <name evidence="2" type="ORF">PSON_ATCC_30995.1.T0170191</name>
</gene>
<keyword evidence="3" id="KW-1185">Reference proteome</keyword>
<feature type="compositionally biased region" description="Polar residues" evidence="1">
    <location>
        <begin position="1169"/>
        <end position="1178"/>
    </location>
</feature>
<feature type="compositionally biased region" description="Low complexity" evidence="1">
    <location>
        <begin position="862"/>
        <end position="871"/>
    </location>
</feature>
<evidence type="ECO:0000313" key="3">
    <source>
        <dbReference type="Proteomes" id="UP000692954"/>
    </source>
</evidence>
<reference evidence="2" key="1">
    <citation type="submission" date="2021-01" db="EMBL/GenBank/DDBJ databases">
        <authorList>
            <consortium name="Genoscope - CEA"/>
            <person name="William W."/>
        </authorList>
    </citation>
    <scope>NUCLEOTIDE SEQUENCE</scope>
</reference>
<name>A0A8S1L4L3_9CILI</name>
<feature type="region of interest" description="Disordered" evidence="1">
    <location>
        <begin position="1498"/>
        <end position="1518"/>
    </location>
</feature>
<protein>
    <submittedName>
        <fullName evidence="2">Uncharacterized protein</fullName>
    </submittedName>
</protein>